<dbReference type="Gene3D" id="3.30.565.10">
    <property type="entry name" value="Histidine kinase-like ATPase, C-terminal domain"/>
    <property type="match status" value="1"/>
</dbReference>
<keyword evidence="5" id="KW-0472">Membrane</keyword>
<dbReference type="SUPFAM" id="SSF55874">
    <property type="entry name" value="ATPase domain of HSP90 chaperone/DNA topoisomerase II/histidine kinase"/>
    <property type="match status" value="1"/>
</dbReference>
<keyword evidence="3" id="KW-0902">Two-component regulatory system</keyword>
<dbReference type="GO" id="GO:0016301">
    <property type="term" value="F:kinase activity"/>
    <property type="evidence" value="ECO:0007669"/>
    <property type="project" value="UniProtKB-KW"/>
</dbReference>
<dbReference type="EMBL" id="BNJG01000002">
    <property type="protein sequence ID" value="GHO57005.1"/>
    <property type="molecule type" value="Genomic_DNA"/>
</dbReference>
<evidence type="ECO:0000256" key="3">
    <source>
        <dbReference type="ARBA" id="ARBA00023012"/>
    </source>
</evidence>
<evidence type="ECO:0000256" key="2">
    <source>
        <dbReference type="ARBA" id="ARBA00022777"/>
    </source>
</evidence>
<dbReference type="SMART" id="SM00387">
    <property type="entry name" value="HATPase_c"/>
    <property type="match status" value="1"/>
</dbReference>
<keyword evidence="8" id="KW-1185">Reference proteome</keyword>
<evidence type="ECO:0000313" key="8">
    <source>
        <dbReference type="Proteomes" id="UP000654345"/>
    </source>
</evidence>
<keyword evidence="4" id="KW-0175">Coiled coil</keyword>
<evidence type="ECO:0000256" key="1">
    <source>
        <dbReference type="ARBA" id="ARBA00022679"/>
    </source>
</evidence>
<feature type="coiled-coil region" evidence="4">
    <location>
        <begin position="198"/>
        <end position="235"/>
    </location>
</feature>
<feature type="transmembrane region" description="Helical" evidence="5">
    <location>
        <begin position="167"/>
        <end position="184"/>
    </location>
</feature>
<feature type="domain" description="Histidine kinase/HSP90-like ATPase" evidence="6">
    <location>
        <begin position="342"/>
        <end position="437"/>
    </location>
</feature>
<dbReference type="PANTHER" id="PTHR24421">
    <property type="entry name" value="NITRATE/NITRITE SENSOR PROTEIN NARX-RELATED"/>
    <property type="match status" value="1"/>
</dbReference>
<name>A0ABQ3UX91_9CHLR</name>
<evidence type="ECO:0000256" key="4">
    <source>
        <dbReference type="SAM" id="Coils"/>
    </source>
</evidence>
<accession>A0ABQ3UX91</accession>
<dbReference type="InterPro" id="IPR036890">
    <property type="entry name" value="HATPase_C_sf"/>
</dbReference>
<feature type="transmembrane region" description="Helical" evidence="5">
    <location>
        <begin position="88"/>
        <end position="105"/>
    </location>
</feature>
<evidence type="ECO:0000256" key="5">
    <source>
        <dbReference type="SAM" id="Phobius"/>
    </source>
</evidence>
<dbReference type="Proteomes" id="UP000654345">
    <property type="component" value="Unassembled WGS sequence"/>
</dbReference>
<keyword evidence="2 7" id="KW-0418">Kinase</keyword>
<feature type="transmembrane region" description="Helical" evidence="5">
    <location>
        <begin position="20"/>
        <end position="39"/>
    </location>
</feature>
<keyword evidence="1" id="KW-0808">Transferase</keyword>
<feature type="transmembrane region" description="Helical" evidence="5">
    <location>
        <begin position="111"/>
        <end position="128"/>
    </location>
</feature>
<keyword evidence="5" id="KW-0812">Transmembrane</keyword>
<dbReference type="Pfam" id="PF02518">
    <property type="entry name" value="HATPase_c"/>
    <property type="match status" value="1"/>
</dbReference>
<dbReference type="CDD" id="cd16917">
    <property type="entry name" value="HATPase_UhpB-NarQ-NarX-like"/>
    <property type="match status" value="1"/>
</dbReference>
<organism evidence="7 8">
    <name type="scientific">Ktedonobacter robiniae</name>
    <dbReference type="NCBI Taxonomy" id="2778365"/>
    <lineage>
        <taxon>Bacteria</taxon>
        <taxon>Bacillati</taxon>
        <taxon>Chloroflexota</taxon>
        <taxon>Ktedonobacteria</taxon>
        <taxon>Ktedonobacterales</taxon>
        <taxon>Ktedonobacteraceae</taxon>
        <taxon>Ktedonobacter</taxon>
    </lineage>
</organism>
<dbReference type="InterPro" id="IPR011712">
    <property type="entry name" value="Sig_transdc_His_kin_sub3_dim/P"/>
</dbReference>
<feature type="transmembrane region" description="Helical" evidence="5">
    <location>
        <begin position="135"/>
        <end position="155"/>
    </location>
</feature>
<feature type="transmembrane region" description="Helical" evidence="5">
    <location>
        <begin position="59"/>
        <end position="81"/>
    </location>
</feature>
<gene>
    <name evidence="7" type="ORF">KSB_54800</name>
</gene>
<evidence type="ECO:0000259" key="6">
    <source>
        <dbReference type="SMART" id="SM00387"/>
    </source>
</evidence>
<sequence length="455" mass="51458">MRKMQQRNIVVSQKHPLRWLLLVWVGVVYAQSVLMYLSAMQDSMGVMGKNGAAGLYSVLGDLVFVSCGLLLHGALHWIALYGHLKQRYLWVYFLVQALLVESMLVVTGAQFAISTLFLALTLEAVSLLKWTRPTIIISGSYLVLYTLATLPQQGLFTTNFQNSLVKSANFLVILMFIVACLLLYRQRAQAHQRDQELLSEVEQAHHELEHTHAQLEEAHIQLEDYAAQVQDLTLITERQRLARELHDTLSQGLVAITMQLETTNGLLAREQVRQARDIVQQAMARARATLTEARNVIDDLRAETPGSLDLQEAIQQEVKRFTEYTSIPCECDIEALTMAPPASYEHIQRMISEGLSNIVRHAQAHNVFLSAVCERQQLIIMLRDDGVGFAPAQAQQLPGHFGLLGLRERARLIGARFEVCSDPGKGTTLRFFCLLSLEQHPQEQRETVWEEVRHE</sequence>
<evidence type="ECO:0000313" key="7">
    <source>
        <dbReference type="EMBL" id="GHO57005.1"/>
    </source>
</evidence>
<protein>
    <submittedName>
        <fullName evidence="7">Histidine kinase</fullName>
    </submittedName>
</protein>
<keyword evidence="5" id="KW-1133">Transmembrane helix</keyword>
<proteinExistence type="predicted"/>
<dbReference type="InterPro" id="IPR003594">
    <property type="entry name" value="HATPase_dom"/>
</dbReference>
<dbReference type="InterPro" id="IPR050482">
    <property type="entry name" value="Sensor_HK_TwoCompSys"/>
</dbReference>
<dbReference type="Gene3D" id="1.20.5.1930">
    <property type="match status" value="1"/>
</dbReference>
<reference evidence="7 8" key="1">
    <citation type="journal article" date="2021" name="Int. J. Syst. Evol. Microbiol.">
        <title>Reticulibacter mediterranei gen. nov., sp. nov., within the new family Reticulibacteraceae fam. nov., and Ktedonospora formicarum gen. nov., sp. nov., Ktedonobacter robiniae sp. nov., Dictyobacter formicarum sp. nov. and Dictyobacter arantiisoli sp. nov., belonging to the class Ktedonobacteria.</title>
        <authorList>
            <person name="Yabe S."/>
            <person name="Zheng Y."/>
            <person name="Wang C.M."/>
            <person name="Sakai Y."/>
            <person name="Abe K."/>
            <person name="Yokota A."/>
            <person name="Donadio S."/>
            <person name="Cavaletti L."/>
            <person name="Monciardini P."/>
        </authorList>
    </citation>
    <scope>NUCLEOTIDE SEQUENCE [LARGE SCALE GENOMIC DNA]</scope>
    <source>
        <strain evidence="7 8">SOSP1-30</strain>
    </source>
</reference>
<dbReference type="PANTHER" id="PTHR24421:SF55">
    <property type="entry name" value="SENSOR HISTIDINE KINASE YDFH"/>
    <property type="match status" value="1"/>
</dbReference>
<comment type="caution">
    <text evidence="7">The sequence shown here is derived from an EMBL/GenBank/DDBJ whole genome shotgun (WGS) entry which is preliminary data.</text>
</comment>
<dbReference type="Pfam" id="PF07730">
    <property type="entry name" value="HisKA_3"/>
    <property type="match status" value="1"/>
</dbReference>